<protein>
    <submittedName>
        <fullName evidence="1">Uncharacterized protein</fullName>
    </submittedName>
</protein>
<sequence>MYKSGGINGESYANCVCVVITLTVWNYA</sequence>
<keyword evidence="2" id="KW-1185">Reference proteome</keyword>
<dbReference type="Proteomes" id="UP001174909">
    <property type="component" value="Unassembled WGS sequence"/>
</dbReference>
<evidence type="ECO:0000313" key="1">
    <source>
        <dbReference type="EMBL" id="CAI8045238.1"/>
    </source>
</evidence>
<proteinExistence type="predicted"/>
<organism evidence="1 2">
    <name type="scientific">Geodia barretti</name>
    <name type="common">Barrett's horny sponge</name>
    <dbReference type="NCBI Taxonomy" id="519541"/>
    <lineage>
        <taxon>Eukaryota</taxon>
        <taxon>Metazoa</taxon>
        <taxon>Porifera</taxon>
        <taxon>Demospongiae</taxon>
        <taxon>Heteroscleromorpha</taxon>
        <taxon>Tetractinellida</taxon>
        <taxon>Astrophorina</taxon>
        <taxon>Geodiidae</taxon>
        <taxon>Geodia</taxon>
    </lineage>
</organism>
<evidence type="ECO:0000313" key="2">
    <source>
        <dbReference type="Proteomes" id="UP001174909"/>
    </source>
</evidence>
<dbReference type="AlphaFoldDB" id="A0AA35TC30"/>
<accession>A0AA35TC30</accession>
<name>A0AA35TC30_GEOBA</name>
<dbReference type="EMBL" id="CASHTH010003460">
    <property type="protein sequence ID" value="CAI8045238.1"/>
    <property type="molecule type" value="Genomic_DNA"/>
</dbReference>
<reference evidence="1" key="1">
    <citation type="submission" date="2023-03" db="EMBL/GenBank/DDBJ databases">
        <authorList>
            <person name="Steffen K."/>
            <person name="Cardenas P."/>
        </authorList>
    </citation>
    <scope>NUCLEOTIDE SEQUENCE</scope>
</reference>
<gene>
    <name evidence="1" type="ORF">GBAR_LOCUS25042</name>
</gene>
<comment type="caution">
    <text evidence="1">The sequence shown here is derived from an EMBL/GenBank/DDBJ whole genome shotgun (WGS) entry which is preliminary data.</text>
</comment>